<dbReference type="Proteomes" id="UP000807469">
    <property type="component" value="Unassembled WGS sequence"/>
</dbReference>
<dbReference type="SMART" id="SM00256">
    <property type="entry name" value="FBOX"/>
    <property type="match status" value="1"/>
</dbReference>
<organism evidence="3 4">
    <name type="scientific">Pholiota conissans</name>
    <dbReference type="NCBI Taxonomy" id="109636"/>
    <lineage>
        <taxon>Eukaryota</taxon>
        <taxon>Fungi</taxon>
        <taxon>Dikarya</taxon>
        <taxon>Basidiomycota</taxon>
        <taxon>Agaricomycotina</taxon>
        <taxon>Agaricomycetes</taxon>
        <taxon>Agaricomycetidae</taxon>
        <taxon>Agaricales</taxon>
        <taxon>Agaricineae</taxon>
        <taxon>Strophariaceae</taxon>
        <taxon>Pholiota</taxon>
    </lineage>
</organism>
<dbReference type="InterPro" id="IPR036047">
    <property type="entry name" value="F-box-like_dom_sf"/>
</dbReference>
<evidence type="ECO:0000313" key="3">
    <source>
        <dbReference type="EMBL" id="KAF9476664.1"/>
    </source>
</evidence>
<comment type="caution">
    <text evidence="3">The sequence shown here is derived from an EMBL/GenBank/DDBJ whole genome shotgun (WGS) entry which is preliminary data.</text>
</comment>
<proteinExistence type="predicted"/>
<dbReference type="OrthoDB" id="2322499at2759"/>
<feature type="domain" description="F-box" evidence="2">
    <location>
        <begin position="88"/>
        <end position="137"/>
    </location>
</feature>
<feature type="region of interest" description="Disordered" evidence="1">
    <location>
        <begin position="1"/>
        <end position="83"/>
    </location>
</feature>
<dbReference type="AlphaFoldDB" id="A0A9P6CXV1"/>
<gene>
    <name evidence="3" type="ORF">BDN70DRAFT_882129</name>
</gene>
<sequence length="694" mass="78999">MSSRGAKTTAASKIAATIGSDEENSETYESDNVTSALSDSEGSYGSGGKKGENGEPPAKRAKLSVDATRRKEPATSAKAPLRRGKKSLSLLPNMPLDVLFEILGQLTPKDLLNVSRTNKLFHETLTSKSARTVWKDSLKGQGVPECPSGLTEPRWTSLLFETTCECCGAKNVHKVDFYIRRRVCVKCRRANLLTPNKIKKYFPTYHELLVNMLPFTDGPAGGWAGSRRTAKNYYWHSDVADLALKLGSRFHMITDCMPGAKDELEAFVMQAALLRLEIRTAGPGYQTWFDQAALEKSNENNEAKKNRFEAIRAKFHELGYDPRDTERLEFYKECDQKAVLTDNIWKRVRPNLESMLVQIRDRRIAREIEIVMQARRDRLFERYLDYKATLPSLEWKYLPDLMELGKKEPFKAIVDSKSLDDDEETDFDIPTSKYSEAIAEIHDELKAELVQKLSNAWGPGKTVPSDCLNLATSVFCCRGTCGMRTFVVGTDDILSHNCGSYSPRSYHISGTQIRDFVVHPFSQAIAKSLVCCVGLDPDTTLSSEMDAKDLRFACNACTVESHLGYTWRTALSHWVEYHQYKENPVSDDWRILSPGEVEILKENEERDPKWSRSQWQCSHCPIYLRKDGMWSSLVGELRETVIDHVQTEHEIASPTVPDDLFYFEKVKIQFRYLHHITFIKRDPLPSFSDYLSYF</sequence>
<name>A0A9P6CXV1_9AGAR</name>
<dbReference type="PROSITE" id="PS50181">
    <property type="entry name" value="FBOX"/>
    <property type="match status" value="1"/>
</dbReference>
<feature type="compositionally biased region" description="Low complexity" evidence="1">
    <location>
        <begin position="1"/>
        <end position="19"/>
    </location>
</feature>
<accession>A0A9P6CXV1</accession>
<dbReference type="CDD" id="cd09917">
    <property type="entry name" value="F-box_SF"/>
    <property type="match status" value="1"/>
</dbReference>
<evidence type="ECO:0000256" key="1">
    <source>
        <dbReference type="SAM" id="MobiDB-lite"/>
    </source>
</evidence>
<reference evidence="3" key="1">
    <citation type="submission" date="2020-11" db="EMBL/GenBank/DDBJ databases">
        <authorList>
            <consortium name="DOE Joint Genome Institute"/>
            <person name="Ahrendt S."/>
            <person name="Riley R."/>
            <person name="Andreopoulos W."/>
            <person name="Labutti K."/>
            <person name="Pangilinan J."/>
            <person name="Ruiz-Duenas F.J."/>
            <person name="Barrasa J.M."/>
            <person name="Sanchez-Garcia M."/>
            <person name="Camarero S."/>
            <person name="Miyauchi S."/>
            <person name="Serrano A."/>
            <person name="Linde D."/>
            <person name="Babiker R."/>
            <person name="Drula E."/>
            <person name="Ayuso-Fernandez I."/>
            <person name="Pacheco R."/>
            <person name="Padilla G."/>
            <person name="Ferreira P."/>
            <person name="Barriuso J."/>
            <person name="Kellner H."/>
            <person name="Castanera R."/>
            <person name="Alfaro M."/>
            <person name="Ramirez L."/>
            <person name="Pisabarro A.G."/>
            <person name="Kuo A."/>
            <person name="Tritt A."/>
            <person name="Lipzen A."/>
            <person name="He G."/>
            <person name="Yan M."/>
            <person name="Ng V."/>
            <person name="Cullen D."/>
            <person name="Martin F."/>
            <person name="Rosso M.-N."/>
            <person name="Henrissat B."/>
            <person name="Hibbett D."/>
            <person name="Martinez A.T."/>
            <person name="Grigoriev I.V."/>
        </authorList>
    </citation>
    <scope>NUCLEOTIDE SEQUENCE</scope>
    <source>
        <strain evidence="3">CIRM-BRFM 674</strain>
    </source>
</reference>
<dbReference type="EMBL" id="MU155286">
    <property type="protein sequence ID" value="KAF9476664.1"/>
    <property type="molecule type" value="Genomic_DNA"/>
</dbReference>
<feature type="compositionally biased region" description="Acidic residues" evidence="1">
    <location>
        <begin position="20"/>
        <end position="29"/>
    </location>
</feature>
<evidence type="ECO:0000313" key="4">
    <source>
        <dbReference type="Proteomes" id="UP000807469"/>
    </source>
</evidence>
<dbReference type="InterPro" id="IPR001810">
    <property type="entry name" value="F-box_dom"/>
</dbReference>
<dbReference type="SUPFAM" id="SSF81383">
    <property type="entry name" value="F-box domain"/>
    <property type="match status" value="1"/>
</dbReference>
<evidence type="ECO:0000259" key="2">
    <source>
        <dbReference type="PROSITE" id="PS50181"/>
    </source>
</evidence>
<keyword evidence="4" id="KW-1185">Reference proteome</keyword>
<protein>
    <recommendedName>
        <fullName evidence="2">F-box domain-containing protein</fullName>
    </recommendedName>
</protein>
<dbReference type="Pfam" id="PF00646">
    <property type="entry name" value="F-box"/>
    <property type="match status" value="1"/>
</dbReference>